<dbReference type="OrthoDB" id="311050at2759"/>
<dbReference type="STRING" id="312017.Q22E48"/>
<dbReference type="SMR" id="Q22E48"/>
<proteinExistence type="predicted"/>
<accession>Q22E48</accession>
<organism evidence="7 8">
    <name type="scientific">Tetrahymena thermophila (strain SB210)</name>
    <dbReference type="NCBI Taxonomy" id="312017"/>
    <lineage>
        <taxon>Eukaryota</taxon>
        <taxon>Sar</taxon>
        <taxon>Alveolata</taxon>
        <taxon>Ciliophora</taxon>
        <taxon>Intramacronucleata</taxon>
        <taxon>Oligohymenophorea</taxon>
        <taxon>Hymenostomatida</taxon>
        <taxon>Tetrahymenina</taxon>
        <taxon>Tetrahymenidae</taxon>
        <taxon>Tetrahymena</taxon>
    </lineage>
</organism>
<dbReference type="InterPro" id="IPR030445">
    <property type="entry name" value="H3-K79_meTrfase"/>
</dbReference>
<dbReference type="OMA" id="GNATIHI"/>
<dbReference type="PANTHER" id="PTHR21451">
    <property type="entry name" value="HISTONE H3 METHYLTRANSFERASE"/>
    <property type="match status" value="1"/>
</dbReference>
<dbReference type="EC" id="2.1.1.360" evidence="1"/>
<evidence type="ECO:0000313" key="8">
    <source>
        <dbReference type="Proteomes" id="UP000009168"/>
    </source>
</evidence>
<dbReference type="AlphaFoldDB" id="Q22E48"/>
<dbReference type="HOGENOM" id="CLU_085223_0_0_1"/>
<keyword evidence="3" id="KW-0156">Chromatin regulator</keyword>
<dbReference type="InterPro" id="IPR025789">
    <property type="entry name" value="DOT1_dom"/>
</dbReference>
<dbReference type="Pfam" id="PF08123">
    <property type="entry name" value="DOT1"/>
    <property type="match status" value="1"/>
</dbReference>
<evidence type="ECO:0000256" key="1">
    <source>
        <dbReference type="ARBA" id="ARBA00012190"/>
    </source>
</evidence>
<dbReference type="GeneID" id="7835599"/>
<dbReference type="InParanoid" id="Q22E48"/>
<dbReference type="eggNOG" id="ENOG502S3F7">
    <property type="taxonomic scope" value="Eukaryota"/>
</dbReference>
<evidence type="ECO:0000256" key="4">
    <source>
        <dbReference type="ARBA" id="ARBA00029821"/>
    </source>
</evidence>
<protein>
    <recommendedName>
        <fullName evidence="2">Histone-lysine N-methyltransferase, H3 lysine-79 specific</fullName>
        <ecNumber evidence="1">2.1.1.360</ecNumber>
    </recommendedName>
    <alternativeName>
        <fullName evidence="4">Histone H3-K79 methyltransferase</fullName>
    </alternativeName>
</protein>
<dbReference type="KEGG" id="tet:TTHERM_00895790"/>
<reference evidence="8" key="1">
    <citation type="journal article" date="2006" name="PLoS Biol.">
        <title>Macronuclear genome sequence of the ciliate Tetrahymena thermophila, a model eukaryote.</title>
        <authorList>
            <person name="Eisen J.A."/>
            <person name="Coyne R.S."/>
            <person name="Wu M."/>
            <person name="Wu D."/>
            <person name="Thiagarajan M."/>
            <person name="Wortman J.R."/>
            <person name="Badger J.H."/>
            <person name="Ren Q."/>
            <person name="Amedeo P."/>
            <person name="Jones K.M."/>
            <person name="Tallon L.J."/>
            <person name="Delcher A.L."/>
            <person name="Salzberg S.L."/>
            <person name="Silva J.C."/>
            <person name="Haas B.J."/>
            <person name="Majoros W.H."/>
            <person name="Farzad M."/>
            <person name="Carlton J.M."/>
            <person name="Smith R.K. Jr."/>
            <person name="Garg J."/>
            <person name="Pearlman R.E."/>
            <person name="Karrer K.M."/>
            <person name="Sun L."/>
            <person name="Manning G."/>
            <person name="Elde N.C."/>
            <person name="Turkewitz A.P."/>
            <person name="Asai D.J."/>
            <person name="Wilkes D.E."/>
            <person name="Wang Y."/>
            <person name="Cai H."/>
            <person name="Collins K."/>
            <person name="Stewart B.A."/>
            <person name="Lee S.R."/>
            <person name="Wilamowska K."/>
            <person name="Weinberg Z."/>
            <person name="Ruzzo W.L."/>
            <person name="Wloga D."/>
            <person name="Gaertig J."/>
            <person name="Frankel J."/>
            <person name="Tsao C.-C."/>
            <person name="Gorovsky M.A."/>
            <person name="Keeling P.J."/>
            <person name="Waller R.F."/>
            <person name="Patron N.J."/>
            <person name="Cherry J.M."/>
            <person name="Stover N.A."/>
            <person name="Krieger C.J."/>
            <person name="del Toro C."/>
            <person name="Ryder H.F."/>
            <person name="Williamson S.C."/>
            <person name="Barbeau R.A."/>
            <person name="Hamilton E.P."/>
            <person name="Orias E."/>
        </authorList>
    </citation>
    <scope>NUCLEOTIDE SEQUENCE [LARGE SCALE GENOMIC DNA]</scope>
    <source>
        <strain evidence="8">SB210</strain>
    </source>
</reference>
<dbReference type="InterPro" id="IPR029063">
    <property type="entry name" value="SAM-dependent_MTases_sf"/>
</dbReference>
<dbReference type="GO" id="GO:0140956">
    <property type="term" value="F:histone H3K79 trimethyltransferase activity"/>
    <property type="evidence" value="ECO:0007669"/>
    <property type="project" value="UniProtKB-EC"/>
</dbReference>
<dbReference type="EMBL" id="GG662758">
    <property type="protein sequence ID" value="EAR83566.1"/>
    <property type="molecule type" value="Genomic_DNA"/>
</dbReference>
<dbReference type="PANTHER" id="PTHR21451:SF19">
    <property type="entry name" value="ACTIVATED IN BLOCKED UNFOLDED PROTEIN RESPONSE"/>
    <property type="match status" value="1"/>
</dbReference>
<feature type="domain" description="DOT1" evidence="6">
    <location>
        <begin position="56"/>
        <end position="212"/>
    </location>
</feature>
<evidence type="ECO:0000256" key="2">
    <source>
        <dbReference type="ARBA" id="ARBA00020987"/>
    </source>
</evidence>
<evidence type="ECO:0000313" key="7">
    <source>
        <dbReference type="EMBL" id="EAR83566.1"/>
    </source>
</evidence>
<dbReference type="Gene3D" id="3.40.50.150">
    <property type="entry name" value="Vaccinia Virus protein VP39"/>
    <property type="match status" value="1"/>
</dbReference>
<dbReference type="SUPFAM" id="SSF53335">
    <property type="entry name" value="S-adenosyl-L-methionine-dependent methyltransferases"/>
    <property type="match status" value="1"/>
</dbReference>
<sequence length="245" mass="28439">MTSPLEVQESNFEELIIVPEEYQNKLKQLQTVFEQIYQKYPFKKISKEDEDNDLELGGQFTYGEIEFVSLGEIFYLLKNKYGVLKDQGKDIFYDLGSGSGKPTIAAALLHQFKATNGIELLKSLVSVSNDVKSDIEKNQQELQNKLNNINGTRSCQYLQNISFQSQDFLQFDWSDADLVFVNATCYDPPFLQKLYEKSLKMKQNSIFITTTRKLPVQNQTWQLLCFFKRKMDFGNATIHIYQKLI</sequence>
<comment type="catalytic activity">
    <reaction evidence="5">
        <text>L-lysyl(79)-[histone H3] + 3 S-adenosyl-L-methionine = N(6),N(6),N(6)-trimethyl-L-lysyl(79)-[histone H3] + 3 S-adenosyl-L-homocysteine + 3 H(+)</text>
        <dbReference type="Rhea" id="RHEA:60328"/>
        <dbReference type="Rhea" id="RHEA-COMP:15549"/>
        <dbReference type="Rhea" id="RHEA-COMP:15552"/>
        <dbReference type="ChEBI" id="CHEBI:15378"/>
        <dbReference type="ChEBI" id="CHEBI:29969"/>
        <dbReference type="ChEBI" id="CHEBI:57856"/>
        <dbReference type="ChEBI" id="CHEBI:59789"/>
        <dbReference type="ChEBI" id="CHEBI:61961"/>
        <dbReference type="EC" id="2.1.1.360"/>
    </reaction>
</comment>
<gene>
    <name evidence="7" type="ORF">TTHERM_00895790</name>
</gene>
<name>Q22E48_TETTS</name>
<keyword evidence="8" id="KW-1185">Reference proteome</keyword>
<dbReference type="Proteomes" id="UP000009168">
    <property type="component" value="Unassembled WGS sequence"/>
</dbReference>
<evidence type="ECO:0000256" key="3">
    <source>
        <dbReference type="ARBA" id="ARBA00022853"/>
    </source>
</evidence>
<dbReference type="RefSeq" id="XP_001031229.1">
    <property type="nucleotide sequence ID" value="XM_001031229.1"/>
</dbReference>
<dbReference type="GO" id="GO:0051726">
    <property type="term" value="P:regulation of cell cycle"/>
    <property type="evidence" value="ECO:0007669"/>
    <property type="project" value="InterPro"/>
</dbReference>
<evidence type="ECO:0000259" key="6">
    <source>
        <dbReference type="Pfam" id="PF08123"/>
    </source>
</evidence>
<evidence type="ECO:0000256" key="5">
    <source>
        <dbReference type="ARBA" id="ARBA00047770"/>
    </source>
</evidence>